<accession>A0A2M4DAY1</accession>
<reference evidence="1" key="1">
    <citation type="submission" date="2018-01" db="EMBL/GenBank/DDBJ databases">
        <title>An insight into the sialome of Amazonian anophelines.</title>
        <authorList>
            <person name="Ribeiro J.M."/>
            <person name="Scarpassa V."/>
            <person name="Calvo E."/>
        </authorList>
    </citation>
    <scope>NUCLEOTIDE SEQUENCE</scope>
</reference>
<name>A0A2M4DAY1_ANODA</name>
<protein>
    <submittedName>
        <fullName evidence="1">Putative secreted protein</fullName>
    </submittedName>
</protein>
<dbReference type="AlphaFoldDB" id="A0A2M4DAY1"/>
<organism evidence="1">
    <name type="scientific">Anopheles darlingi</name>
    <name type="common">Mosquito</name>
    <dbReference type="NCBI Taxonomy" id="43151"/>
    <lineage>
        <taxon>Eukaryota</taxon>
        <taxon>Metazoa</taxon>
        <taxon>Ecdysozoa</taxon>
        <taxon>Arthropoda</taxon>
        <taxon>Hexapoda</taxon>
        <taxon>Insecta</taxon>
        <taxon>Pterygota</taxon>
        <taxon>Neoptera</taxon>
        <taxon>Endopterygota</taxon>
        <taxon>Diptera</taxon>
        <taxon>Nematocera</taxon>
        <taxon>Culicoidea</taxon>
        <taxon>Culicidae</taxon>
        <taxon>Anophelinae</taxon>
        <taxon>Anopheles</taxon>
    </lineage>
</organism>
<evidence type="ECO:0000313" key="1">
    <source>
        <dbReference type="EMBL" id="MBW74740.1"/>
    </source>
</evidence>
<sequence>MGRTGTAWRKSPRVCVCVMYVLHKPPGAQAFPLLWNMQLCNVCLVDRSLMLLLLRMLLLLSNDIYAGTTLQRRCVVLVQ</sequence>
<dbReference type="EMBL" id="GGFL01010562">
    <property type="protein sequence ID" value="MBW74740.1"/>
    <property type="molecule type" value="Transcribed_RNA"/>
</dbReference>
<proteinExistence type="predicted"/>